<name>A0A2M4D2V6_ANODA</name>
<feature type="transmembrane region" description="Helical" evidence="1">
    <location>
        <begin position="12"/>
        <end position="34"/>
    </location>
</feature>
<keyword evidence="1" id="KW-0472">Membrane</keyword>
<dbReference type="AlphaFoldDB" id="A0A2M4D2V6"/>
<evidence type="ECO:0000256" key="1">
    <source>
        <dbReference type="SAM" id="Phobius"/>
    </source>
</evidence>
<accession>A0A2M4D2V6</accession>
<evidence type="ECO:0000313" key="2">
    <source>
        <dbReference type="EMBL" id="MBW71428.1"/>
    </source>
</evidence>
<organism evidence="2">
    <name type="scientific">Anopheles darlingi</name>
    <name type="common">Mosquito</name>
    <dbReference type="NCBI Taxonomy" id="43151"/>
    <lineage>
        <taxon>Eukaryota</taxon>
        <taxon>Metazoa</taxon>
        <taxon>Ecdysozoa</taxon>
        <taxon>Arthropoda</taxon>
        <taxon>Hexapoda</taxon>
        <taxon>Insecta</taxon>
        <taxon>Pterygota</taxon>
        <taxon>Neoptera</taxon>
        <taxon>Endopterygota</taxon>
        <taxon>Diptera</taxon>
        <taxon>Nematocera</taxon>
        <taxon>Culicoidea</taxon>
        <taxon>Culicidae</taxon>
        <taxon>Anophelinae</taxon>
        <taxon>Anopheles</taxon>
    </lineage>
</organism>
<sequence length="119" mass="13044">MVSSLKSTSMSVFRSLTACVVFFFVCLFTSSFIIPNQNGTLHKLATSHDLNNGACPYTNIIPYAFLCALFHTFSTLSCSDAFSADDKDDIVSFPFVANLPYLRTSICSTVAAFLILVLF</sequence>
<reference evidence="2" key="1">
    <citation type="submission" date="2018-01" db="EMBL/GenBank/DDBJ databases">
        <title>An insight into the sialome of Amazonian anophelines.</title>
        <authorList>
            <person name="Ribeiro J.M."/>
            <person name="Scarpassa V."/>
            <person name="Calvo E."/>
        </authorList>
    </citation>
    <scope>NUCLEOTIDE SEQUENCE</scope>
</reference>
<dbReference type="EMBL" id="GGFL01007250">
    <property type="protein sequence ID" value="MBW71428.1"/>
    <property type="molecule type" value="Transcribed_RNA"/>
</dbReference>
<keyword evidence="1" id="KW-1133">Transmembrane helix</keyword>
<protein>
    <submittedName>
        <fullName evidence="2">Uncharacterized protein</fullName>
    </submittedName>
</protein>
<keyword evidence="1" id="KW-0812">Transmembrane</keyword>
<feature type="transmembrane region" description="Helical" evidence="1">
    <location>
        <begin position="101"/>
        <end position="118"/>
    </location>
</feature>
<proteinExistence type="predicted"/>